<dbReference type="Pfam" id="PF00881">
    <property type="entry name" value="Nitroreductase"/>
    <property type="match status" value="1"/>
</dbReference>
<protein>
    <submittedName>
        <fullName evidence="2">SagB family peptide dehydrogenase</fullName>
    </submittedName>
</protein>
<dbReference type="Gene3D" id="3.40.109.10">
    <property type="entry name" value="NADH Oxidase"/>
    <property type="match status" value="2"/>
</dbReference>
<comment type="caution">
    <text evidence="2">The sequence shown here is derived from an EMBL/GenBank/DDBJ whole genome shotgun (WGS) entry which is preliminary data.</text>
</comment>
<name>A0ABV2CLJ4_9RHOO</name>
<dbReference type="PANTHER" id="PTHR42741">
    <property type="entry name" value="NITROREDUCTASE FAMILY PROTEIN"/>
    <property type="match status" value="1"/>
</dbReference>
<feature type="domain" description="Nitroreductase" evidence="1">
    <location>
        <begin position="458"/>
        <end position="544"/>
    </location>
</feature>
<dbReference type="NCBIfam" id="TIGR03605">
    <property type="entry name" value="antibiot_sagB"/>
    <property type="match status" value="1"/>
</dbReference>
<dbReference type="EMBL" id="JBEWLZ010000001">
    <property type="protein sequence ID" value="MET1488776.1"/>
    <property type="molecule type" value="Genomic_DNA"/>
</dbReference>
<evidence type="ECO:0000259" key="1">
    <source>
        <dbReference type="Pfam" id="PF00881"/>
    </source>
</evidence>
<reference evidence="2 3" key="1">
    <citation type="submission" date="2024-07" db="EMBL/GenBank/DDBJ databases">
        <title>Uliginosibacterium paludis KCTC:42655.</title>
        <authorList>
            <person name="Kim M.K."/>
        </authorList>
    </citation>
    <scope>NUCLEOTIDE SEQUENCE [LARGE SCALE GENOMIC DNA]</scope>
    <source>
        <strain evidence="2 3">KCTC 42655</strain>
    </source>
</reference>
<dbReference type="InterPro" id="IPR000415">
    <property type="entry name" value="Nitroreductase-like"/>
</dbReference>
<dbReference type="CDD" id="cd02142">
    <property type="entry name" value="McbC_SagB-like_oxidoreductase"/>
    <property type="match status" value="1"/>
</dbReference>
<evidence type="ECO:0000313" key="2">
    <source>
        <dbReference type="EMBL" id="MET1488776.1"/>
    </source>
</evidence>
<dbReference type="InterPro" id="IPR020051">
    <property type="entry name" value="SagB-type_dehydrogenase"/>
</dbReference>
<dbReference type="InterPro" id="IPR029479">
    <property type="entry name" value="Nitroreductase"/>
</dbReference>
<proteinExistence type="predicted"/>
<dbReference type="PANTHER" id="PTHR42741:SF3">
    <property type="entry name" value="NITROREDUCTASE FAMILY PROTEIN"/>
    <property type="match status" value="1"/>
</dbReference>
<dbReference type="SUPFAM" id="SSF55469">
    <property type="entry name" value="FMN-dependent nitroreductase-like"/>
    <property type="match status" value="2"/>
</dbReference>
<gene>
    <name evidence="2" type="ORF">ABVT11_02970</name>
</gene>
<evidence type="ECO:0000313" key="3">
    <source>
        <dbReference type="Proteomes" id="UP001548590"/>
    </source>
</evidence>
<dbReference type="Proteomes" id="UP001548590">
    <property type="component" value="Unassembled WGS sequence"/>
</dbReference>
<accession>A0ABV2CLJ4</accession>
<sequence>MLPESSDMQEGGQAAADARDLVKAYHHRTKHRFERYAAGPETLDWDEQPAAFRHFEGAQRILLPLADASLPGALGAALSRPFGSVALPHPPVKVDLASIGAFLHLTLGITAWKRFGPDRWAVRANPSSGNLHPAEAYLISAGVAGLADGVYHYDPEHHMLECRARYIGQSGLAPGLHIALASVMWREAWKYGERAFRYCQLDTGHAMGALRYAAAALGWQLVAHPEIDQDVLGTALGLDRLQDFPARRIQETELEETEILMCLGSADFPAQPPEARALLAASSGALWMGQASAIDLHPMYRWPVIGEIARLTRDAMPQARRQIGLPLPHPGACSGEGATFASLALTRRSAQHFDPASQMSRQDFLHIMGRLMPTDFAPWDVLPAIWDMDLVVFVHRVETLGSGVYLLSRGEPANGLRRRIETHHVLSPVPGLPPGLHLARIEALEAPALQRLARSLHCHQDIAAHAHFALGMLCPFEDALGASPAAYRELHRQAGLLGQVLYLEAEALGLRGTGIGCYFDDAVHELLGLEDSAWQSMYHFTVGKPRVDARIETLAAYAERAEYATAPLPAGEADNLAGMATLSAQGDPS</sequence>
<keyword evidence="3" id="KW-1185">Reference proteome</keyword>
<dbReference type="RefSeq" id="WP_345927191.1">
    <property type="nucleotide sequence ID" value="NZ_JBDIVF010000003.1"/>
</dbReference>
<organism evidence="2 3">
    <name type="scientific">Uliginosibacterium paludis</name>
    <dbReference type="NCBI Taxonomy" id="1615952"/>
    <lineage>
        <taxon>Bacteria</taxon>
        <taxon>Pseudomonadati</taxon>
        <taxon>Pseudomonadota</taxon>
        <taxon>Betaproteobacteria</taxon>
        <taxon>Rhodocyclales</taxon>
        <taxon>Zoogloeaceae</taxon>
        <taxon>Uliginosibacterium</taxon>
    </lineage>
</organism>